<gene>
    <name evidence="1" type="ORF">BJY16_006138</name>
</gene>
<name>A0A7W7H2L6_9ACTN</name>
<accession>A0A7W7H2L6</accession>
<organism evidence="1 2">
    <name type="scientific">Actinoplanes octamycinicus</name>
    <dbReference type="NCBI Taxonomy" id="135948"/>
    <lineage>
        <taxon>Bacteria</taxon>
        <taxon>Bacillati</taxon>
        <taxon>Actinomycetota</taxon>
        <taxon>Actinomycetes</taxon>
        <taxon>Micromonosporales</taxon>
        <taxon>Micromonosporaceae</taxon>
        <taxon>Actinoplanes</taxon>
    </lineage>
</organism>
<reference evidence="1 2" key="1">
    <citation type="submission" date="2020-08" db="EMBL/GenBank/DDBJ databases">
        <title>Sequencing the genomes of 1000 actinobacteria strains.</title>
        <authorList>
            <person name="Klenk H.-P."/>
        </authorList>
    </citation>
    <scope>NUCLEOTIDE SEQUENCE [LARGE SCALE GENOMIC DNA]</scope>
    <source>
        <strain evidence="1 2">DSM 45809</strain>
    </source>
</reference>
<dbReference type="EMBL" id="JACHNB010000001">
    <property type="protein sequence ID" value="MBB4742679.1"/>
    <property type="molecule type" value="Genomic_DNA"/>
</dbReference>
<dbReference type="AlphaFoldDB" id="A0A7W7H2L6"/>
<protein>
    <submittedName>
        <fullName evidence="1">Uncharacterized protein</fullName>
    </submittedName>
</protein>
<dbReference type="Proteomes" id="UP000546162">
    <property type="component" value="Unassembled WGS sequence"/>
</dbReference>
<comment type="caution">
    <text evidence="1">The sequence shown here is derived from an EMBL/GenBank/DDBJ whole genome shotgun (WGS) entry which is preliminary data.</text>
</comment>
<keyword evidence="2" id="KW-1185">Reference proteome</keyword>
<evidence type="ECO:0000313" key="2">
    <source>
        <dbReference type="Proteomes" id="UP000546162"/>
    </source>
</evidence>
<proteinExistence type="predicted"/>
<evidence type="ECO:0000313" key="1">
    <source>
        <dbReference type="EMBL" id="MBB4742679.1"/>
    </source>
</evidence>
<sequence length="181" mass="20371">MQGIAGYRPVACTTVDQVRDRHGRQLRDLAGRRLTSATALCFTCDGEWCSTGVLILDFDGPRLELCGDGFDELYLSFGTIDVRAPIDSEDQDDPDLRLAWADPAQPELDALLGRPLQEARILESEYRFHRAEDGRTSTGWLLRGLELHFAGDRALRLTNILSEIRLDTDPLDHDGWRAYLP</sequence>
<dbReference type="RefSeq" id="WP_185043016.1">
    <property type="nucleotide sequence ID" value="NZ_BAABFG010000005.1"/>
</dbReference>